<evidence type="ECO:0000256" key="2">
    <source>
        <dbReference type="ARBA" id="ARBA00022803"/>
    </source>
</evidence>
<sequence>MSGKAALKAVKSALDSKDFELAASKAKDLIDRDSTNYHAHVFLGLAQDKLGKTEEAESSYLAASRIKDTDKTAWQGLITLYEKQGSNKLDAYRDVTVKLGQILAENDERDRCVDVVDKFVKFTRKNGNRAQQKQALHIQLPTCPLYPSLEGRIPHPADTYSRLIELTEAEEKEFINREIGERRTRLGARIDQVTSEVKREALTNPELEQYYKGLIDWTGNDEIRHQTEERLLQRAYDLLLVLPQEQKSGKREELIRLARDMVIIKHPFLLAWTIELEWKDVEDFSEWDPILLRDFTEFFPENGLSKVIQGFLKGDLSPFPTETELQESAQAELSDEKAEVAEVAELAVEDRLILMSSGLEQSSDSIISHRIMAQLYLNLEEYASAVEVARKGISIIKNITKNTGLGLGHTTDYVNTTLATALISYQSPRNHPEAKSIFESILKRKPKNTKCLLGIGLILEEDHDYEEAFNFLRRARERDPSNVKIRSELAWCTALNGDLESGLEMLQDVLAEIGDDETQTREFKAEILYRIGHCQWELDPSAAARKDRSGAYASFLASIQADLNYAPAYTRLGIYYADYKKDKSRAKRCFHKAFELSSSEIEAAERLAKAFANKQEWDLVEAVAQRVVDSGKAKPAPGSKRKGHSWPYAALGVVQLNKQQYTKSIVSYQAALRISPGDYHSWVGLGESYHNSGRYIAATKAFEHAEALEATLSKSESNNIWFSKYMLANVKRELGEYDDAIARYEDVLTIRPNEFGVMIALLQTLTESSWKNLDTGLFNDAAKSAHRALEIAIVMAKETPNVFNLWKAAGDACAIFSYIKAKSGHLHPSELQSLLSIDALDGVYNILADTDDVGSNHVIFNASEEGLSSSSDLCIYASILAYKRAVYVSANDRHGQAVSWYNLGWAEYRAYRCIEGEPNTKKEKRHTKKFLKGAIRCFKQAIELEAGNSEFWNSLGVVTASLSPKVAQHAFVRSLHLNDRSAQNWTNLGAFYLINNDLQLANEAFTRGQSADPDYAPAWLGQGIVALLYGDPSEARALFRHGFEISASSSTLTKKQYTLSLFDRLLEDASISNELSQLIQPYFALQQLHFQEPSALSFEHLSALFAERIGEYAQAESALGVVCTGVEAEYEVAESSSSLVRFALANADIARVHLANHEYEQAVEKAELALTLSGDDSLATPDPGTVSSLRLSAHLTAGLAYYYLKSMDQAIDMFRDALHEAENDPEVVCLLAQVLWAKGGEEERNVARDQLFETVEKNPEHIGAVTFLGAVALLDGDEDAIEAVHADLENMRTRDDIEIHDRARVVKLLSAISAMGFSADSDIPEAERLVIEASRAVMLAPGLPQGWMELTAATGELHPATIAVKTALRNIPPQGGLDAVDLCEAYAQTGTIGDSLRGIMVAPWKADGWESLNESLSGAV</sequence>
<dbReference type="Pfam" id="PF13432">
    <property type="entry name" value="TPR_16"/>
    <property type="match status" value="1"/>
</dbReference>
<dbReference type="PROSITE" id="PS50005">
    <property type="entry name" value="TPR"/>
    <property type="match status" value="5"/>
</dbReference>
<dbReference type="GO" id="GO:0055087">
    <property type="term" value="C:Ski complex"/>
    <property type="evidence" value="ECO:0007669"/>
    <property type="project" value="InterPro"/>
</dbReference>
<feature type="repeat" description="TPR" evidence="3">
    <location>
        <begin position="645"/>
        <end position="678"/>
    </location>
</feature>
<feature type="repeat" description="TPR" evidence="3">
    <location>
        <begin position="1191"/>
        <end position="1224"/>
    </location>
</feature>
<evidence type="ECO:0000313" key="4">
    <source>
        <dbReference type="EMBL" id="RAO72184.1"/>
    </source>
</evidence>
<dbReference type="PANTHER" id="PTHR15704:SF7">
    <property type="entry name" value="SUPERKILLER COMPLEX PROTEIN 3"/>
    <property type="match status" value="1"/>
</dbReference>
<dbReference type="Gene3D" id="1.25.40.10">
    <property type="entry name" value="Tetratricopeptide repeat domain"/>
    <property type="match status" value="5"/>
</dbReference>
<feature type="repeat" description="TPR" evidence="3">
    <location>
        <begin position="449"/>
        <end position="482"/>
    </location>
</feature>
<dbReference type="STRING" id="1196081.A0A364L8P1"/>
<feature type="repeat" description="TPR" evidence="3">
    <location>
        <begin position="982"/>
        <end position="1015"/>
    </location>
</feature>
<dbReference type="InterPro" id="IPR039226">
    <property type="entry name" value="Ski3/TTC37"/>
</dbReference>
<name>A0A364L8P1_TALAM</name>
<keyword evidence="2 3" id="KW-0802">TPR repeat</keyword>
<keyword evidence="1" id="KW-0677">Repeat</keyword>
<dbReference type="InterPro" id="IPR040962">
    <property type="entry name" value="TPR_22"/>
</dbReference>
<dbReference type="InterPro" id="IPR019734">
    <property type="entry name" value="TPR_rpt"/>
</dbReference>
<dbReference type="EMBL" id="MIKG01000018">
    <property type="protein sequence ID" value="RAO72184.1"/>
    <property type="molecule type" value="Genomic_DNA"/>
</dbReference>
<dbReference type="Pfam" id="PF14559">
    <property type="entry name" value="TPR_19"/>
    <property type="match status" value="1"/>
</dbReference>
<evidence type="ECO:0000256" key="3">
    <source>
        <dbReference type="PROSITE-ProRule" id="PRU00339"/>
    </source>
</evidence>
<accession>A0A364L8P1</accession>
<proteinExistence type="predicted"/>
<dbReference type="Pfam" id="PF18833">
    <property type="entry name" value="TPR_22"/>
    <property type="match status" value="1"/>
</dbReference>
<evidence type="ECO:0008006" key="6">
    <source>
        <dbReference type="Google" id="ProtNLM"/>
    </source>
</evidence>
<comment type="caution">
    <text evidence="4">The sequence shown here is derived from an EMBL/GenBank/DDBJ whole genome shotgun (WGS) entry which is preliminary data.</text>
</comment>
<dbReference type="InterPro" id="IPR011990">
    <property type="entry name" value="TPR-like_helical_dom_sf"/>
</dbReference>
<gene>
    <name evidence="4" type="ORF">BHQ10_008196</name>
</gene>
<dbReference type="Pfam" id="PF13181">
    <property type="entry name" value="TPR_8"/>
    <property type="match status" value="1"/>
</dbReference>
<evidence type="ECO:0000313" key="5">
    <source>
        <dbReference type="Proteomes" id="UP000249363"/>
    </source>
</evidence>
<feature type="repeat" description="TPR" evidence="3">
    <location>
        <begin position="721"/>
        <end position="754"/>
    </location>
</feature>
<reference evidence="4 5" key="1">
    <citation type="journal article" date="2017" name="Biotechnol. Biofuels">
        <title>Differential beta-glucosidase expression as a function of carbon source availability in Talaromyces amestolkiae: a genomic and proteomic approach.</title>
        <authorList>
            <person name="de Eugenio L.I."/>
            <person name="Mendez-Liter J.A."/>
            <person name="Nieto-Dominguez M."/>
            <person name="Alonso L."/>
            <person name="Gil-Munoz J."/>
            <person name="Barriuso J."/>
            <person name="Prieto A."/>
            <person name="Martinez M.J."/>
        </authorList>
    </citation>
    <scope>NUCLEOTIDE SEQUENCE [LARGE SCALE GENOMIC DNA]</scope>
    <source>
        <strain evidence="4 5">CIB</strain>
    </source>
</reference>
<dbReference type="SMART" id="SM00028">
    <property type="entry name" value="TPR"/>
    <property type="match status" value="12"/>
</dbReference>
<dbReference type="SUPFAM" id="SSF48452">
    <property type="entry name" value="TPR-like"/>
    <property type="match status" value="4"/>
</dbReference>
<evidence type="ECO:0000256" key="1">
    <source>
        <dbReference type="ARBA" id="ARBA00022737"/>
    </source>
</evidence>
<organism evidence="4 5">
    <name type="scientific">Talaromyces amestolkiae</name>
    <dbReference type="NCBI Taxonomy" id="1196081"/>
    <lineage>
        <taxon>Eukaryota</taxon>
        <taxon>Fungi</taxon>
        <taxon>Dikarya</taxon>
        <taxon>Ascomycota</taxon>
        <taxon>Pezizomycotina</taxon>
        <taxon>Eurotiomycetes</taxon>
        <taxon>Eurotiomycetidae</taxon>
        <taxon>Eurotiales</taxon>
        <taxon>Trichocomaceae</taxon>
        <taxon>Talaromyces</taxon>
        <taxon>Talaromyces sect. Talaromyces</taxon>
    </lineage>
</organism>
<dbReference type="PANTHER" id="PTHR15704">
    <property type="entry name" value="SUPERKILLER 3 PROTEIN-RELATED"/>
    <property type="match status" value="1"/>
</dbReference>
<dbReference type="Proteomes" id="UP000249363">
    <property type="component" value="Unassembled WGS sequence"/>
</dbReference>
<dbReference type="GO" id="GO:0006401">
    <property type="term" value="P:RNA catabolic process"/>
    <property type="evidence" value="ECO:0007669"/>
    <property type="project" value="InterPro"/>
</dbReference>
<protein>
    <recommendedName>
        <fullName evidence="6">Superkiller protein 3</fullName>
    </recommendedName>
</protein>
<dbReference type="OrthoDB" id="421075at2759"/>
<dbReference type="RefSeq" id="XP_040736698.1">
    <property type="nucleotide sequence ID" value="XM_040880974.1"/>
</dbReference>
<keyword evidence="5" id="KW-1185">Reference proteome</keyword>
<dbReference type="GeneID" id="63797410"/>